<gene>
    <name evidence="2" type="ORF">EIP75_20890</name>
</gene>
<keyword evidence="3" id="KW-1185">Reference proteome</keyword>
<comment type="caution">
    <text evidence="2">The sequence shown here is derived from an EMBL/GenBank/DDBJ whole genome shotgun (WGS) entry which is preliminary data.</text>
</comment>
<name>A0A426V664_9BURK</name>
<dbReference type="AlphaFoldDB" id="A0A426V664"/>
<organism evidence="2 3">
    <name type="scientific">Aquabacterium soli</name>
    <dbReference type="NCBI Taxonomy" id="2493092"/>
    <lineage>
        <taxon>Bacteria</taxon>
        <taxon>Pseudomonadati</taxon>
        <taxon>Pseudomonadota</taxon>
        <taxon>Betaproteobacteria</taxon>
        <taxon>Burkholderiales</taxon>
        <taxon>Aquabacterium</taxon>
    </lineage>
</organism>
<reference evidence="2 3" key="1">
    <citation type="submission" date="2018-12" db="EMBL/GenBank/DDBJ databases">
        <title>The whole draft genome of Aquabacterium sp. SJQ9.</title>
        <authorList>
            <person name="Sun L."/>
            <person name="Gao X."/>
            <person name="Chen W."/>
            <person name="Huang K."/>
        </authorList>
    </citation>
    <scope>NUCLEOTIDE SEQUENCE [LARGE SCALE GENOMIC DNA]</scope>
    <source>
        <strain evidence="2 3">SJQ9</strain>
    </source>
</reference>
<dbReference type="Gene3D" id="3.30.700.10">
    <property type="entry name" value="Glycoprotein, Type 4 Pilin"/>
    <property type="match status" value="1"/>
</dbReference>
<keyword evidence="1" id="KW-0472">Membrane</keyword>
<accession>A0A426V664</accession>
<evidence type="ECO:0000256" key="1">
    <source>
        <dbReference type="SAM" id="Phobius"/>
    </source>
</evidence>
<evidence type="ECO:0000313" key="2">
    <source>
        <dbReference type="EMBL" id="RRS02407.1"/>
    </source>
</evidence>
<dbReference type="NCBIfam" id="TIGR02532">
    <property type="entry name" value="IV_pilin_GFxxxE"/>
    <property type="match status" value="1"/>
</dbReference>
<keyword evidence="1" id="KW-1133">Transmembrane helix</keyword>
<dbReference type="OrthoDB" id="9790526at2"/>
<dbReference type="SUPFAM" id="SSF54523">
    <property type="entry name" value="Pili subunits"/>
    <property type="match status" value="1"/>
</dbReference>
<sequence length="160" mass="18257">MNACERRQGFTLIELLVTLAVLSVLSLIVVPVVQVQVQHRKEQELRLALREIRTAIDDYKRAVDEGRITRKMGGTGYPAALEDLVEGEEDLKDPQRRRIFFLRRVPRDPFSTDPDEADDATWSLRAYASEADDPQPGEDVYDVRSRSSLTGLNGVPYLRW</sequence>
<dbReference type="InterPro" id="IPR045584">
    <property type="entry name" value="Pilin-like"/>
</dbReference>
<dbReference type="PROSITE" id="PS00409">
    <property type="entry name" value="PROKAR_NTER_METHYL"/>
    <property type="match status" value="1"/>
</dbReference>
<keyword evidence="1" id="KW-0812">Transmembrane</keyword>
<feature type="transmembrane region" description="Helical" evidence="1">
    <location>
        <begin position="12"/>
        <end position="33"/>
    </location>
</feature>
<protein>
    <submittedName>
        <fullName evidence="2">Type II secretion system protein</fullName>
    </submittedName>
</protein>
<evidence type="ECO:0000313" key="3">
    <source>
        <dbReference type="Proteomes" id="UP000269265"/>
    </source>
</evidence>
<proteinExistence type="predicted"/>
<dbReference type="RefSeq" id="WP_125245134.1">
    <property type="nucleotide sequence ID" value="NZ_RSED01000023.1"/>
</dbReference>
<dbReference type="InterPro" id="IPR012902">
    <property type="entry name" value="N_methyl_site"/>
</dbReference>
<dbReference type="EMBL" id="RSED01000023">
    <property type="protein sequence ID" value="RRS02407.1"/>
    <property type="molecule type" value="Genomic_DNA"/>
</dbReference>
<dbReference type="Pfam" id="PF07963">
    <property type="entry name" value="N_methyl"/>
    <property type="match status" value="1"/>
</dbReference>
<dbReference type="Proteomes" id="UP000269265">
    <property type="component" value="Unassembled WGS sequence"/>
</dbReference>